<comment type="similarity">
    <text evidence="2">Belongs to the GtrA family.</text>
</comment>
<dbReference type="Proteomes" id="UP000546162">
    <property type="component" value="Unassembled WGS sequence"/>
</dbReference>
<accession>A0A7W7H5A7</accession>
<evidence type="ECO:0000256" key="7">
    <source>
        <dbReference type="SAM" id="Phobius"/>
    </source>
</evidence>
<keyword evidence="5 7" id="KW-0472">Membrane</keyword>
<dbReference type="GO" id="GO:0005886">
    <property type="term" value="C:plasma membrane"/>
    <property type="evidence" value="ECO:0007669"/>
    <property type="project" value="TreeGrafter"/>
</dbReference>
<dbReference type="PANTHER" id="PTHR38459:SF1">
    <property type="entry name" value="PROPHAGE BACTOPRENOL-LINKED GLUCOSE TRANSLOCASE HOMOLOG"/>
    <property type="match status" value="1"/>
</dbReference>
<keyword evidence="4 7" id="KW-1133">Transmembrane helix</keyword>
<evidence type="ECO:0000259" key="8">
    <source>
        <dbReference type="Pfam" id="PF04138"/>
    </source>
</evidence>
<evidence type="ECO:0000256" key="1">
    <source>
        <dbReference type="ARBA" id="ARBA00004141"/>
    </source>
</evidence>
<evidence type="ECO:0000256" key="6">
    <source>
        <dbReference type="SAM" id="MobiDB-lite"/>
    </source>
</evidence>
<evidence type="ECO:0000313" key="10">
    <source>
        <dbReference type="Proteomes" id="UP000546162"/>
    </source>
</evidence>
<proteinExistence type="inferred from homology"/>
<feature type="transmembrane region" description="Helical" evidence="7">
    <location>
        <begin position="12"/>
        <end position="32"/>
    </location>
</feature>
<dbReference type="PANTHER" id="PTHR38459">
    <property type="entry name" value="PROPHAGE BACTOPRENOL-LINKED GLUCOSE TRANSLOCASE HOMOLOG"/>
    <property type="match status" value="1"/>
</dbReference>
<feature type="transmembrane region" description="Helical" evidence="7">
    <location>
        <begin position="118"/>
        <end position="139"/>
    </location>
</feature>
<evidence type="ECO:0000313" key="9">
    <source>
        <dbReference type="EMBL" id="MBB4744261.1"/>
    </source>
</evidence>
<sequence>MWLNRLWRKHHEAAKFLIVGGICFVATTALNYLLKLTVLHEKPVTALAFATVVATILSYVLNREWSFRTRGGREQHHEAALFFAVSAIGIGLNVLPLAVSRYVLDLRVPDVSRPVQEIADFASGIILGTLIAMVFRLWAFKRFVFPHAEARAHRSAPGPRSKLLRHEPRPASPSASTPSSPAPSSTAAPSSTSASPSAPAAPSASASADEPQPRR</sequence>
<gene>
    <name evidence="9" type="ORF">BJY16_007720</name>
</gene>
<evidence type="ECO:0000256" key="2">
    <source>
        <dbReference type="ARBA" id="ARBA00009399"/>
    </source>
</evidence>
<feature type="domain" description="GtrA/DPMS transmembrane" evidence="8">
    <location>
        <begin position="15"/>
        <end position="145"/>
    </location>
</feature>
<dbReference type="Pfam" id="PF04138">
    <property type="entry name" value="GtrA_DPMS_TM"/>
    <property type="match status" value="1"/>
</dbReference>
<comment type="subcellular location">
    <subcellularLocation>
        <location evidence="1">Membrane</location>
        <topology evidence="1">Multi-pass membrane protein</topology>
    </subcellularLocation>
</comment>
<feature type="transmembrane region" description="Helical" evidence="7">
    <location>
        <begin position="44"/>
        <end position="61"/>
    </location>
</feature>
<dbReference type="RefSeq" id="WP_185044446.1">
    <property type="nucleotide sequence ID" value="NZ_BAABFG010000005.1"/>
</dbReference>
<dbReference type="GO" id="GO:0000271">
    <property type="term" value="P:polysaccharide biosynthetic process"/>
    <property type="evidence" value="ECO:0007669"/>
    <property type="project" value="InterPro"/>
</dbReference>
<dbReference type="InterPro" id="IPR051401">
    <property type="entry name" value="GtrA_CellWall_Glycosyl"/>
</dbReference>
<reference evidence="9 10" key="1">
    <citation type="submission" date="2020-08" db="EMBL/GenBank/DDBJ databases">
        <title>Sequencing the genomes of 1000 actinobacteria strains.</title>
        <authorList>
            <person name="Klenk H.-P."/>
        </authorList>
    </citation>
    <scope>NUCLEOTIDE SEQUENCE [LARGE SCALE GENOMIC DNA]</scope>
    <source>
        <strain evidence="9 10">DSM 45809</strain>
    </source>
</reference>
<protein>
    <submittedName>
        <fullName evidence="9">Putative flippase GtrA</fullName>
    </submittedName>
</protein>
<feature type="region of interest" description="Disordered" evidence="6">
    <location>
        <begin position="154"/>
        <end position="215"/>
    </location>
</feature>
<keyword evidence="10" id="KW-1185">Reference proteome</keyword>
<feature type="compositionally biased region" description="Low complexity" evidence="6">
    <location>
        <begin position="172"/>
        <end position="208"/>
    </location>
</feature>
<comment type="caution">
    <text evidence="9">The sequence shown here is derived from an EMBL/GenBank/DDBJ whole genome shotgun (WGS) entry which is preliminary data.</text>
</comment>
<evidence type="ECO:0000256" key="3">
    <source>
        <dbReference type="ARBA" id="ARBA00022692"/>
    </source>
</evidence>
<dbReference type="AlphaFoldDB" id="A0A7W7H5A7"/>
<name>A0A7W7H5A7_9ACTN</name>
<dbReference type="EMBL" id="JACHNB010000001">
    <property type="protein sequence ID" value="MBB4744261.1"/>
    <property type="molecule type" value="Genomic_DNA"/>
</dbReference>
<organism evidence="9 10">
    <name type="scientific">Actinoplanes octamycinicus</name>
    <dbReference type="NCBI Taxonomy" id="135948"/>
    <lineage>
        <taxon>Bacteria</taxon>
        <taxon>Bacillati</taxon>
        <taxon>Actinomycetota</taxon>
        <taxon>Actinomycetes</taxon>
        <taxon>Micromonosporales</taxon>
        <taxon>Micromonosporaceae</taxon>
        <taxon>Actinoplanes</taxon>
    </lineage>
</organism>
<evidence type="ECO:0000256" key="5">
    <source>
        <dbReference type="ARBA" id="ARBA00023136"/>
    </source>
</evidence>
<feature type="transmembrane region" description="Helical" evidence="7">
    <location>
        <begin position="81"/>
        <end position="98"/>
    </location>
</feature>
<keyword evidence="3 7" id="KW-0812">Transmembrane</keyword>
<dbReference type="InterPro" id="IPR007267">
    <property type="entry name" value="GtrA_DPMS_TM"/>
</dbReference>
<evidence type="ECO:0000256" key="4">
    <source>
        <dbReference type="ARBA" id="ARBA00022989"/>
    </source>
</evidence>